<sequence>MSSLSNLLNPVNRRLPPMSPTDQEPEPSPLHSHADAPSSPDSTASEDTNAHPEEQQEDDEMNAEDMPAEDDQVQEEEQGEDIHVPNIPHNPDHKPHPNCPDTLACLPDTEGRPQHTLPVILRCAILGSPRKRLTIREIYAAMEGKYAYYRTAGQTWKQSVRHHLSLNRLFERQPRPVTDPGFGSYWTVNLAAPPGTKRPRKRGRPNKNKDAPPPPPPTAPVAPTATELDLKRRGRPRRDSEPPPLTGTSSGTNNSKSELSSPKADFVDDMVPCAGDAHMHGRSEDELLDSDEERDSQIMHPFERRSSLVGLTPYPTGAGNSALDGTAYATIEKLQNEVAALRQQANDAVQLSIRLSDQLAQAHAEASRAKSNLRNVETLLEEEAGKRMEAEKQAEEESRMKRAAQEALQEAERALRDFERREAEQSSGTRS</sequence>
<evidence type="ECO:0000313" key="9">
    <source>
        <dbReference type="Proteomes" id="UP001465976"/>
    </source>
</evidence>
<keyword evidence="1" id="KW-0805">Transcription regulation</keyword>
<keyword evidence="9" id="KW-1185">Reference proteome</keyword>
<evidence type="ECO:0000313" key="8">
    <source>
        <dbReference type="EMBL" id="KAL0576701.1"/>
    </source>
</evidence>
<feature type="compositionally biased region" description="Basic and acidic residues" evidence="6">
    <location>
        <begin position="384"/>
        <end position="424"/>
    </location>
</feature>
<feature type="compositionally biased region" description="Basic and acidic residues" evidence="6">
    <location>
        <begin position="295"/>
        <end position="306"/>
    </location>
</feature>
<dbReference type="PANTHER" id="PTHR46078">
    <property type="entry name" value="FORKHEAD BOX PROTEIN J2 FAMILY MEMBER"/>
    <property type="match status" value="1"/>
</dbReference>
<feature type="region of interest" description="Disordered" evidence="6">
    <location>
        <begin position="384"/>
        <end position="431"/>
    </location>
</feature>
<dbReference type="PANTHER" id="PTHR46078:SF2">
    <property type="entry name" value="FORK-HEAD DOMAIN-CONTAINING PROTEIN"/>
    <property type="match status" value="1"/>
</dbReference>
<dbReference type="SMART" id="SM00339">
    <property type="entry name" value="FH"/>
    <property type="match status" value="1"/>
</dbReference>
<dbReference type="Proteomes" id="UP001465976">
    <property type="component" value="Unassembled WGS sequence"/>
</dbReference>
<evidence type="ECO:0000256" key="3">
    <source>
        <dbReference type="ARBA" id="ARBA00023163"/>
    </source>
</evidence>
<proteinExistence type="predicted"/>
<feature type="region of interest" description="Disordered" evidence="6">
    <location>
        <begin position="1"/>
        <end position="96"/>
    </location>
</feature>
<comment type="subcellular location">
    <subcellularLocation>
        <location evidence="5">Nucleus</location>
    </subcellularLocation>
</comment>
<dbReference type="Pfam" id="PF00250">
    <property type="entry name" value="Forkhead"/>
    <property type="match status" value="1"/>
</dbReference>
<feature type="compositionally biased region" description="Acidic residues" evidence="6">
    <location>
        <begin position="55"/>
        <end position="79"/>
    </location>
</feature>
<comment type="caution">
    <text evidence="8">The sequence shown here is derived from an EMBL/GenBank/DDBJ whole genome shotgun (WGS) entry which is preliminary data.</text>
</comment>
<gene>
    <name evidence="8" type="ORF">V5O48_005268</name>
</gene>
<name>A0ABR3FMT3_9AGAR</name>
<evidence type="ECO:0000259" key="7">
    <source>
        <dbReference type="PROSITE" id="PS50039"/>
    </source>
</evidence>
<feature type="compositionally biased region" description="Basic residues" evidence="6">
    <location>
        <begin position="197"/>
        <end position="206"/>
    </location>
</feature>
<evidence type="ECO:0000256" key="2">
    <source>
        <dbReference type="ARBA" id="ARBA00023125"/>
    </source>
</evidence>
<keyword evidence="3" id="KW-0804">Transcription</keyword>
<feature type="compositionally biased region" description="Low complexity" evidence="6">
    <location>
        <begin position="35"/>
        <end position="47"/>
    </location>
</feature>
<evidence type="ECO:0000256" key="6">
    <source>
        <dbReference type="SAM" id="MobiDB-lite"/>
    </source>
</evidence>
<keyword evidence="4 5" id="KW-0539">Nucleus</keyword>
<dbReference type="InterPro" id="IPR036388">
    <property type="entry name" value="WH-like_DNA-bd_sf"/>
</dbReference>
<accession>A0ABR3FMT3</accession>
<evidence type="ECO:0000256" key="5">
    <source>
        <dbReference type="PROSITE-ProRule" id="PRU00089"/>
    </source>
</evidence>
<feature type="compositionally biased region" description="Low complexity" evidence="6">
    <location>
        <begin position="246"/>
        <end position="255"/>
    </location>
</feature>
<feature type="region of interest" description="Disordered" evidence="6">
    <location>
        <begin position="173"/>
        <end position="313"/>
    </location>
</feature>
<dbReference type="PRINTS" id="PR00053">
    <property type="entry name" value="FORKHEAD"/>
</dbReference>
<dbReference type="InterPro" id="IPR036390">
    <property type="entry name" value="WH_DNA-bd_sf"/>
</dbReference>
<feature type="DNA-binding region" description="Fork-head" evidence="5">
    <location>
        <begin position="112"/>
        <end position="202"/>
    </location>
</feature>
<evidence type="ECO:0000256" key="4">
    <source>
        <dbReference type="ARBA" id="ARBA00023242"/>
    </source>
</evidence>
<dbReference type="PROSITE" id="PS50039">
    <property type="entry name" value="FORK_HEAD_3"/>
    <property type="match status" value="1"/>
</dbReference>
<dbReference type="EMBL" id="JBAHYK010000206">
    <property type="protein sequence ID" value="KAL0576701.1"/>
    <property type="molecule type" value="Genomic_DNA"/>
</dbReference>
<dbReference type="CDD" id="cd00059">
    <property type="entry name" value="FH_FOX"/>
    <property type="match status" value="1"/>
</dbReference>
<dbReference type="SUPFAM" id="SSF46785">
    <property type="entry name" value="Winged helix' DNA-binding domain"/>
    <property type="match status" value="1"/>
</dbReference>
<dbReference type="InterPro" id="IPR045912">
    <property type="entry name" value="FOXJ2/3-like"/>
</dbReference>
<keyword evidence="2 5" id="KW-0238">DNA-binding</keyword>
<feature type="domain" description="Fork-head" evidence="7">
    <location>
        <begin position="112"/>
        <end position="202"/>
    </location>
</feature>
<feature type="compositionally biased region" description="Pro residues" evidence="6">
    <location>
        <begin position="211"/>
        <end position="220"/>
    </location>
</feature>
<dbReference type="InterPro" id="IPR001766">
    <property type="entry name" value="Fork_head_dom"/>
</dbReference>
<protein>
    <recommendedName>
        <fullName evidence="7">Fork-head domain-containing protein</fullName>
    </recommendedName>
</protein>
<dbReference type="Gene3D" id="1.10.10.10">
    <property type="entry name" value="Winged helix-like DNA-binding domain superfamily/Winged helix DNA-binding domain"/>
    <property type="match status" value="1"/>
</dbReference>
<organism evidence="8 9">
    <name type="scientific">Marasmius crinis-equi</name>
    <dbReference type="NCBI Taxonomy" id="585013"/>
    <lineage>
        <taxon>Eukaryota</taxon>
        <taxon>Fungi</taxon>
        <taxon>Dikarya</taxon>
        <taxon>Basidiomycota</taxon>
        <taxon>Agaricomycotina</taxon>
        <taxon>Agaricomycetes</taxon>
        <taxon>Agaricomycetidae</taxon>
        <taxon>Agaricales</taxon>
        <taxon>Marasmiineae</taxon>
        <taxon>Marasmiaceae</taxon>
        <taxon>Marasmius</taxon>
    </lineage>
</organism>
<reference evidence="8 9" key="1">
    <citation type="submission" date="2024-02" db="EMBL/GenBank/DDBJ databases">
        <title>A draft genome for the cacao thread blight pathogen Marasmius crinis-equi.</title>
        <authorList>
            <person name="Cohen S.P."/>
            <person name="Baruah I.K."/>
            <person name="Amoako-Attah I."/>
            <person name="Bukari Y."/>
            <person name="Meinhardt L.W."/>
            <person name="Bailey B.A."/>
        </authorList>
    </citation>
    <scope>NUCLEOTIDE SEQUENCE [LARGE SCALE GENOMIC DNA]</scope>
    <source>
        <strain evidence="8 9">GH-76</strain>
    </source>
</reference>
<evidence type="ECO:0000256" key="1">
    <source>
        <dbReference type="ARBA" id="ARBA00023015"/>
    </source>
</evidence>